<gene>
    <name evidence="2" type="ORF">C6P37_03490</name>
</gene>
<feature type="compositionally biased region" description="Pro residues" evidence="1">
    <location>
        <begin position="61"/>
        <end position="74"/>
    </location>
</feature>
<reference evidence="2 3" key="1">
    <citation type="submission" date="2018-03" db="EMBL/GenBank/DDBJ databases">
        <authorList>
            <person name="Keele B.F."/>
        </authorList>
    </citation>
    <scope>NUCLEOTIDE SEQUENCE [LARGE SCALE GENOMIC DNA]</scope>
    <source>
        <strain evidence="2">ZCTH4_d</strain>
    </source>
</reference>
<dbReference type="EMBL" id="QEWE01000011">
    <property type="protein sequence ID" value="REJ30192.1"/>
    <property type="molecule type" value="Genomic_DNA"/>
</dbReference>
<evidence type="ECO:0000313" key="2">
    <source>
        <dbReference type="EMBL" id="REJ30192.1"/>
    </source>
</evidence>
<name>A0A3E0K7I8_9BACI</name>
<sequence>MPDFSITETRNLPGFFIDGHPGVNLRRHPLFKGRDAGGRTAVRGNRKGGGKVFEKIQAGPPGRPIFPSGFPPISLPKGYSRRR</sequence>
<comment type="caution">
    <text evidence="2">The sequence shown here is derived from an EMBL/GenBank/DDBJ whole genome shotgun (WGS) entry which is preliminary data.</text>
</comment>
<evidence type="ECO:0000313" key="3">
    <source>
        <dbReference type="Proteomes" id="UP000257014"/>
    </source>
</evidence>
<dbReference type="AlphaFoldDB" id="A0A3E0K7I8"/>
<dbReference type="Proteomes" id="UP000257014">
    <property type="component" value="Unassembled WGS sequence"/>
</dbReference>
<evidence type="ECO:0000256" key="1">
    <source>
        <dbReference type="SAM" id="MobiDB-lite"/>
    </source>
</evidence>
<protein>
    <submittedName>
        <fullName evidence="2">Uncharacterized protein</fullName>
    </submittedName>
</protein>
<organism evidence="2 3">
    <name type="scientific">Caldibacillus debilis</name>
    <dbReference type="NCBI Taxonomy" id="301148"/>
    <lineage>
        <taxon>Bacteria</taxon>
        <taxon>Bacillati</taxon>
        <taxon>Bacillota</taxon>
        <taxon>Bacilli</taxon>
        <taxon>Bacillales</taxon>
        <taxon>Bacillaceae</taxon>
        <taxon>Caldibacillus</taxon>
    </lineage>
</organism>
<accession>A0A3E0K7I8</accession>
<proteinExistence type="predicted"/>
<feature type="region of interest" description="Disordered" evidence="1">
    <location>
        <begin position="29"/>
        <end position="83"/>
    </location>
</feature>